<reference evidence="2 3" key="1">
    <citation type="submission" date="2024-06" db="EMBL/GenBank/DDBJ databases">
        <title>The Natural Products Discovery Center: Release of the First 8490 Sequenced Strains for Exploring Actinobacteria Biosynthetic Diversity.</title>
        <authorList>
            <person name="Kalkreuter E."/>
            <person name="Kautsar S.A."/>
            <person name="Yang D."/>
            <person name="Bader C.D."/>
            <person name="Teijaro C.N."/>
            <person name="Fluegel L."/>
            <person name="Davis C.M."/>
            <person name="Simpson J.R."/>
            <person name="Lauterbach L."/>
            <person name="Steele A.D."/>
            <person name="Gui C."/>
            <person name="Meng S."/>
            <person name="Li G."/>
            <person name="Viehrig K."/>
            <person name="Ye F."/>
            <person name="Su P."/>
            <person name="Kiefer A.F."/>
            <person name="Nichols A."/>
            <person name="Cepeda A.J."/>
            <person name="Yan W."/>
            <person name="Fan B."/>
            <person name="Jiang Y."/>
            <person name="Adhikari A."/>
            <person name="Zheng C.-J."/>
            <person name="Schuster L."/>
            <person name="Cowan T.M."/>
            <person name="Smanski M.J."/>
            <person name="Chevrette M.G."/>
            <person name="De Carvalho L.P.S."/>
            <person name="Shen B."/>
        </authorList>
    </citation>
    <scope>NUCLEOTIDE SEQUENCE [LARGE SCALE GENOMIC DNA]</scope>
    <source>
        <strain evidence="2 3">NPDC033039</strain>
    </source>
</reference>
<dbReference type="EMBL" id="JBEZVI010000029">
    <property type="protein sequence ID" value="MEU3713756.1"/>
    <property type="molecule type" value="Genomic_DNA"/>
</dbReference>
<accession>A0ABV2Z6X1</accession>
<sequence length="247" mass="26749">MRAKDKKQQPETVRPAKPSDRREPSSAPRPTGAEHLSFGAVSALQRSAGNAAVSQVIGERRPVVQRATVTPSGGGPEVTLSEGDRKSSREAILYISGNHVYKMYANERTAAGVLAEMEKASAQGVPVPPWTSYAATYDPQDGKSRPKRVTVIRSRRVSGTFFQLSKPGGERAFRNALHGMADVGRMRRIKHQLEAAHRAGIADPQGMISNDPQEGVVFFLDIHTGGTGDVILPLIEAVDSRIQDFAR</sequence>
<keyword evidence="3" id="KW-1185">Reference proteome</keyword>
<protein>
    <recommendedName>
        <fullName evidence="4">Protein kinase domain-containing protein</fullName>
    </recommendedName>
</protein>
<gene>
    <name evidence="2" type="ORF">AB0E61_27125</name>
</gene>
<organism evidence="2 3">
    <name type="scientific">Streptomyces catenulae</name>
    <dbReference type="NCBI Taxonomy" id="66875"/>
    <lineage>
        <taxon>Bacteria</taxon>
        <taxon>Bacillati</taxon>
        <taxon>Actinomycetota</taxon>
        <taxon>Actinomycetes</taxon>
        <taxon>Kitasatosporales</taxon>
        <taxon>Streptomycetaceae</taxon>
        <taxon>Streptomyces</taxon>
    </lineage>
</organism>
<name>A0ABV2Z6X1_9ACTN</name>
<dbReference type="RefSeq" id="WP_030285796.1">
    <property type="nucleotide sequence ID" value="NZ_JBEZVI010000029.1"/>
</dbReference>
<evidence type="ECO:0008006" key="4">
    <source>
        <dbReference type="Google" id="ProtNLM"/>
    </source>
</evidence>
<evidence type="ECO:0000313" key="2">
    <source>
        <dbReference type="EMBL" id="MEU3713756.1"/>
    </source>
</evidence>
<evidence type="ECO:0000313" key="3">
    <source>
        <dbReference type="Proteomes" id="UP001550853"/>
    </source>
</evidence>
<feature type="region of interest" description="Disordered" evidence="1">
    <location>
        <begin position="65"/>
        <end position="86"/>
    </location>
</feature>
<evidence type="ECO:0000256" key="1">
    <source>
        <dbReference type="SAM" id="MobiDB-lite"/>
    </source>
</evidence>
<feature type="region of interest" description="Disordered" evidence="1">
    <location>
        <begin position="1"/>
        <end position="36"/>
    </location>
</feature>
<comment type="caution">
    <text evidence="2">The sequence shown here is derived from an EMBL/GenBank/DDBJ whole genome shotgun (WGS) entry which is preliminary data.</text>
</comment>
<proteinExistence type="predicted"/>
<dbReference type="Proteomes" id="UP001550853">
    <property type="component" value="Unassembled WGS sequence"/>
</dbReference>